<dbReference type="GeneID" id="9062228"/>
<evidence type="ECO:0000313" key="2">
    <source>
        <dbReference type="Proteomes" id="UP000007800"/>
    </source>
</evidence>
<gene>
    <name evidence="1" type="ORF">Pmar_PMAR005768</name>
</gene>
<keyword evidence="2" id="KW-1185">Reference proteome</keyword>
<evidence type="ECO:0000313" key="1">
    <source>
        <dbReference type="EMBL" id="EER17246.1"/>
    </source>
</evidence>
<sequence length="264" mass="28842">MEPRKDSDLYKRLYEARKEALSLFGSDESYLYGLHSSVTCFFTTSYEEAQAVLFDLDWAFLSSLEAAKDKGMGLDEGLSLSALCSGGSSSTVSSIYTSADEQQSPSSLASMVTAASSGCSVSPVKVVGVDGSQEKEADTSSFETSAAAVAPVEVEELLLSPDGCVLLSVSYDKVLYEVRSVLSGCIRDGIRYKKRAHLTLAKDRMGEEGTKLLNFYREKLGRPVSEFGPITAWDLVVYERTFRSESLQEDGPHVLNELVRFPLQ</sequence>
<reference evidence="1 2" key="1">
    <citation type="submission" date="2008-07" db="EMBL/GenBank/DDBJ databases">
        <authorList>
            <person name="El-Sayed N."/>
            <person name="Caler E."/>
            <person name="Inman J."/>
            <person name="Amedeo P."/>
            <person name="Hass B."/>
            <person name="Wortman J."/>
        </authorList>
    </citation>
    <scope>NUCLEOTIDE SEQUENCE [LARGE SCALE GENOMIC DNA]</scope>
    <source>
        <strain evidence="2">ATCC 50983 / TXsc</strain>
    </source>
</reference>
<dbReference type="Proteomes" id="UP000007800">
    <property type="component" value="Unassembled WGS sequence"/>
</dbReference>
<dbReference type="RefSeq" id="XP_002785450.1">
    <property type="nucleotide sequence ID" value="XM_002785404.1"/>
</dbReference>
<organism evidence="2">
    <name type="scientific">Perkinsus marinus (strain ATCC 50983 / TXsc)</name>
    <dbReference type="NCBI Taxonomy" id="423536"/>
    <lineage>
        <taxon>Eukaryota</taxon>
        <taxon>Sar</taxon>
        <taxon>Alveolata</taxon>
        <taxon>Perkinsozoa</taxon>
        <taxon>Perkinsea</taxon>
        <taxon>Perkinsida</taxon>
        <taxon>Perkinsidae</taxon>
        <taxon>Perkinsus</taxon>
    </lineage>
</organism>
<dbReference type="EMBL" id="GG672192">
    <property type="protein sequence ID" value="EER17246.1"/>
    <property type="molecule type" value="Genomic_DNA"/>
</dbReference>
<accession>C5KE34</accession>
<dbReference type="InParanoid" id="C5KE34"/>
<dbReference type="OMA" id="MRELIVY"/>
<proteinExistence type="predicted"/>
<protein>
    <submittedName>
        <fullName evidence="1">Uncharacterized protein</fullName>
    </submittedName>
</protein>
<name>C5KE34_PERM5</name>
<dbReference type="AlphaFoldDB" id="C5KE34"/>
<dbReference type="OrthoDB" id="447200at2759"/>